<dbReference type="InterPro" id="IPR000182">
    <property type="entry name" value="GNAT_dom"/>
</dbReference>
<dbReference type="PROSITE" id="PS51186">
    <property type="entry name" value="GNAT"/>
    <property type="match status" value="1"/>
</dbReference>
<feature type="domain" description="N-acetyltransferase" evidence="3">
    <location>
        <begin position="1"/>
        <end position="141"/>
    </location>
</feature>
<keyword evidence="1 4" id="KW-0808">Transferase</keyword>
<evidence type="ECO:0000256" key="2">
    <source>
        <dbReference type="ARBA" id="ARBA00023315"/>
    </source>
</evidence>
<dbReference type="PANTHER" id="PTHR43877">
    <property type="entry name" value="AMINOALKYLPHOSPHONATE N-ACETYLTRANSFERASE-RELATED-RELATED"/>
    <property type="match status" value="1"/>
</dbReference>
<dbReference type="InterPro" id="IPR016181">
    <property type="entry name" value="Acyl_CoA_acyltransferase"/>
</dbReference>
<keyword evidence="5" id="KW-1185">Reference proteome</keyword>
<sequence length="146" mass="16173">MRITPAGPDDLAAILALEEVFPAGQRWKEASWADELAAHSRIVLAAREGSSLLGVVLLAVLHDFADLLRIQVAVGAQRRGIADALLREALALAQRRVLLEVRDDNEPALALYRKHGFHVIDRRRDYYGSGIDALVLERPYPKEETA</sequence>
<dbReference type="SUPFAM" id="SSF55729">
    <property type="entry name" value="Acyl-CoA N-acyltransferases (Nat)"/>
    <property type="match status" value="1"/>
</dbReference>
<dbReference type="OrthoDB" id="529907at2"/>
<dbReference type="AlphaFoldDB" id="A0A1G9JNE6"/>
<organism evidence="4 5">
    <name type="scientific">Tessaracoccus oleiagri</name>
    <dbReference type="NCBI Taxonomy" id="686624"/>
    <lineage>
        <taxon>Bacteria</taxon>
        <taxon>Bacillati</taxon>
        <taxon>Actinomycetota</taxon>
        <taxon>Actinomycetes</taxon>
        <taxon>Propionibacteriales</taxon>
        <taxon>Propionibacteriaceae</taxon>
        <taxon>Tessaracoccus</taxon>
    </lineage>
</organism>
<dbReference type="Gene3D" id="3.40.630.30">
    <property type="match status" value="1"/>
</dbReference>
<proteinExistence type="predicted"/>
<name>A0A1G9JNE6_9ACTN</name>
<keyword evidence="2" id="KW-0012">Acyltransferase</keyword>
<evidence type="ECO:0000313" key="4">
    <source>
        <dbReference type="EMBL" id="SDL38816.1"/>
    </source>
</evidence>
<protein>
    <submittedName>
        <fullName evidence="4">Ribosomal-protein-alanine N-acetyltransferase</fullName>
    </submittedName>
</protein>
<evidence type="ECO:0000259" key="3">
    <source>
        <dbReference type="PROSITE" id="PS51186"/>
    </source>
</evidence>
<accession>A0A1G9JNE6</accession>
<dbReference type="EMBL" id="FNGP01000002">
    <property type="protein sequence ID" value="SDL38816.1"/>
    <property type="molecule type" value="Genomic_DNA"/>
</dbReference>
<dbReference type="RefSeq" id="WP_093250231.1">
    <property type="nucleotide sequence ID" value="NZ_FNGP01000002.1"/>
</dbReference>
<dbReference type="GO" id="GO:0016747">
    <property type="term" value="F:acyltransferase activity, transferring groups other than amino-acyl groups"/>
    <property type="evidence" value="ECO:0007669"/>
    <property type="project" value="InterPro"/>
</dbReference>
<evidence type="ECO:0000313" key="5">
    <source>
        <dbReference type="Proteomes" id="UP000199475"/>
    </source>
</evidence>
<reference evidence="4 5" key="1">
    <citation type="submission" date="2016-10" db="EMBL/GenBank/DDBJ databases">
        <authorList>
            <person name="de Groot N.N."/>
        </authorList>
    </citation>
    <scope>NUCLEOTIDE SEQUENCE [LARGE SCALE GENOMIC DNA]</scope>
    <source>
        <strain evidence="4 5">CGMCC 1.9159</strain>
    </source>
</reference>
<dbReference type="Pfam" id="PF00583">
    <property type="entry name" value="Acetyltransf_1"/>
    <property type="match status" value="1"/>
</dbReference>
<gene>
    <name evidence="4" type="ORF">SAMN04488242_1356</name>
</gene>
<dbReference type="InterPro" id="IPR050832">
    <property type="entry name" value="Bact_Acetyltransf"/>
</dbReference>
<evidence type="ECO:0000256" key="1">
    <source>
        <dbReference type="ARBA" id="ARBA00022679"/>
    </source>
</evidence>
<dbReference type="STRING" id="686624.SAMN04488242_1356"/>
<dbReference type="Proteomes" id="UP000199475">
    <property type="component" value="Unassembled WGS sequence"/>
</dbReference>